<keyword evidence="8 11" id="KW-0413">Isomerase</keyword>
<dbReference type="PROSITE" id="PS50198">
    <property type="entry name" value="PPIC_PPIASE_2"/>
    <property type="match status" value="1"/>
</dbReference>
<proteinExistence type="inferred from homology"/>
<dbReference type="PROSITE" id="PS01096">
    <property type="entry name" value="PPIC_PPIASE_1"/>
    <property type="match status" value="1"/>
</dbReference>
<evidence type="ECO:0000256" key="6">
    <source>
        <dbReference type="ARBA" id="ARBA00030642"/>
    </source>
</evidence>
<gene>
    <name evidence="11" type="ORF">X907_0975</name>
</gene>
<comment type="catalytic activity">
    <reaction evidence="1">
        <text>[protein]-peptidylproline (omega=180) = [protein]-peptidylproline (omega=0)</text>
        <dbReference type="Rhea" id="RHEA:16237"/>
        <dbReference type="Rhea" id="RHEA-COMP:10747"/>
        <dbReference type="Rhea" id="RHEA-COMP:10748"/>
        <dbReference type="ChEBI" id="CHEBI:83833"/>
        <dbReference type="ChEBI" id="CHEBI:83834"/>
        <dbReference type="EC" id="5.2.1.8"/>
    </reaction>
</comment>
<reference evidence="11 12" key="1">
    <citation type="submission" date="2016-12" db="EMBL/GenBank/DDBJ databases">
        <title>The genome of dimorphic prosthecate Glycocaulis alkaliphilus 6b-8t, isolated from crude oil dictates its adaptability in petroleum environments.</title>
        <authorList>
            <person name="Wu X.-L."/>
            <person name="Geng S."/>
        </authorList>
    </citation>
    <scope>NUCLEOTIDE SEQUENCE [LARGE SCALE GENOMIC DNA]</scope>
    <source>
        <strain evidence="11 12">6B-8</strain>
    </source>
</reference>
<dbReference type="PANTHER" id="PTHR47245">
    <property type="entry name" value="PEPTIDYLPROLYL ISOMERASE"/>
    <property type="match status" value="1"/>
</dbReference>
<evidence type="ECO:0000256" key="4">
    <source>
        <dbReference type="ARBA" id="ARBA00018370"/>
    </source>
</evidence>
<dbReference type="GO" id="GO:0003755">
    <property type="term" value="F:peptidyl-prolyl cis-trans isomerase activity"/>
    <property type="evidence" value="ECO:0007669"/>
    <property type="project" value="UniProtKB-KW"/>
</dbReference>
<evidence type="ECO:0000256" key="2">
    <source>
        <dbReference type="ARBA" id="ARBA00007656"/>
    </source>
</evidence>
<accession>A0A3T0E7Y5</accession>
<dbReference type="InterPro" id="IPR027304">
    <property type="entry name" value="Trigger_fact/SurA_dom_sf"/>
</dbReference>
<dbReference type="InterPro" id="IPR050245">
    <property type="entry name" value="PrsA_foldase"/>
</dbReference>
<name>A0A3T0E7Y5_9PROT</name>
<dbReference type="EMBL" id="CP018911">
    <property type="protein sequence ID" value="AZU03515.1"/>
    <property type="molecule type" value="Genomic_DNA"/>
</dbReference>
<dbReference type="PANTHER" id="PTHR47245:SF2">
    <property type="entry name" value="PEPTIDYL-PROLYL CIS-TRANS ISOMERASE HP_0175-RELATED"/>
    <property type="match status" value="1"/>
</dbReference>
<evidence type="ECO:0000256" key="1">
    <source>
        <dbReference type="ARBA" id="ARBA00000971"/>
    </source>
</evidence>
<dbReference type="Proteomes" id="UP000286954">
    <property type="component" value="Chromosome"/>
</dbReference>
<dbReference type="InterPro" id="IPR046357">
    <property type="entry name" value="PPIase_dom_sf"/>
</dbReference>
<dbReference type="SUPFAM" id="SSF54534">
    <property type="entry name" value="FKBP-like"/>
    <property type="match status" value="1"/>
</dbReference>
<feature type="domain" description="PpiC" evidence="10">
    <location>
        <begin position="160"/>
        <end position="250"/>
    </location>
</feature>
<dbReference type="EC" id="5.2.1.8" evidence="3"/>
<evidence type="ECO:0000256" key="3">
    <source>
        <dbReference type="ARBA" id="ARBA00013194"/>
    </source>
</evidence>
<dbReference type="SUPFAM" id="SSF109998">
    <property type="entry name" value="Triger factor/SurA peptide-binding domain-like"/>
    <property type="match status" value="1"/>
</dbReference>
<dbReference type="AlphaFoldDB" id="A0A3T0E7Y5"/>
<evidence type="ECO:0000259" key="10">
    <source>
        <dbReference type="PROSITE" id="PS50198"/>
    </source>
</evidence>
<comment type="similarity">
    <text evidence="2">Belongs to the PpiC/parvulin rotamase family.</text>
</comment>
<dbReference type="KEGG" id="gak:X907_0975"/>
<keyword evidence="5 8" id="KW-0697">Rotamase</keyword>
<protein>
    <recommendedName>
        <fullName evidence="4">Parvulin-like PPIase</fullName>
        <ecNumber evidence="3">5.2.1.8</ecNumber>
    </recommendedName>
    <alternativeName>
        <fullName evidence="6">Peptidyl-prolyl cis-trans isomerase plp</fullName>
    </alternativeName>
    <alternativeName>
        <fullName evidence="7">Rotamase plp</fullName>
    </alternativeName>
</protein>
<dbReference type="Pfam" id="PF13616">
    <property type="entry name" value="Rotamase_3"/>
    <property type="match status" value="1"/>
</dbReference>
<keyword evidence="12" id="KW-1185">Reference proteome</keyword>
<feature type="region of interest" description="Disordered" evidence="9">
    <location>
        <begin position="288"/>
        <end position="335"/>
    </location>
</feature>
<dbReference type="InterPro" id="IPR000297">
    <property type="entry name" value="PPIase_PpiC"/>
</dbReference>
<organism evidence="11 12">
    <name type="scientific">Glycocaulis alkaliphilus</name>
    <dbReference type="NCBI Taxonomy" id="1434191"/>
    <lineage>
        <taxon>Bacteria</taxon>
        <taxon>Pseudomonadati</taxon>
        <taxon>Pseudomonadota</taxon>
        <taxon>Alphaproteobacteria</taxon>
        <taxon>Maricaulales</taxon>
        <taxon>Maricaulaceae</taxon>
        <taxon>Glycocaulis</taxon>
    </lineage>
</organism>
<feature type="compositionally biased region" description="Acidic residues" evidence="9">
    <location>
        <begin position="309"/>
        <end position="328"/>
    </location>
</feature>
<evidence type="ECO:0000256" key="8">
    <source>
        <dbReference type="PROSITE-ProRule" id="PRU00278"/>
    </source>
</evidence>
<evidence type="ECO:0000256" key="7">
    <source>
        <dbReference type="ARBA" id="ARBA00031484"/>
    </source>
</evidence>
<evidence type="ECO:0000313" key="12">
    <source>
        <dbReference type="Proteomes" id="UP000286954"/>
    </source>
</evidence>
<evidence type="ECO:0000256" key="9">
    <source>
        <dbReference type="SAM" id="MobiDB-lite"/>
    </source>
</evidence>
<evidence type="ECO:0000256" key="5">
    <source>
        <dbReference type="ARBA" id="ARBA00023110"/>
    </source>
</evidence>
<evidence type="ECO:0000313" key="11">
    <source>
        <dbReference type="EMBL" id="AZU03515.1"/>
    </source>
</evidence>
<dbReference type="Gene3D" id="3.10.50.40">
    <property type="match status" value="1"/>
</dbReference>
<dbReference type="InterPro" id="IPR023058">
    <property type="entry name" value="PPIase_PpiC_CS"/>
</dbReference>
<sequence>MALAGLSLAVACDTQQDRAAAPAEPAVQAEGRVDVLARFLALEPAGPEDSVVAEVGTTVIYASDVRREIAARSLHDHPANVAPSDPVFQQVLSELTEQRLLALEALRRGMDRDIEARRRLAAAEERILGNILVETVVANSITDEAIERIYQEQNRLAPRLEEVRASHILVTTREEAEEVARLLAEGEDFAQLARQVSQDPGTRLDGGDLGYFTRDGMVQAFSRQAFATETGETSEPFQTDYGWHVLRVTDRRVQPRPGLESLRGNIVRFLTLEGIQTLLDTVRQTYPVTRSGVPAPSQIRAPGPVPPGDPEDSGEEEPDDMDADEADAPGEMPQR</sequence>